<evidence type="ECO:0000313" key="6">
    <source>
        <dbReference type="EMBL" id="CEM48648.1"/>
    </source>
</evidence>
<proteinExistence type="predicted"/>
<dbReference type="Gene3D" id="6.10.140.2220">
    <property type="match status" value="1"/>
</dbReference>
<dbReference type="PROSITE" id="PS50865">
    <property type="entry name" value="ZF_MYND_2"/>
    <property type="match status" value="1"/>
</dbReference>
<dbReference type="InterPro" id="IPR002893">
    <property type="entry name" value="Znf_MYND"/>
</dbReference>
<accession>A0A0G4HVX9</accession>
<evidence type="ECO:0000256" key="2">
    <source>
        <dbReference type="ARBA" id="ARBA00022771"/>
    </source>
</evidence>
<keyword evidence="3" id="KW-0862">Zinc</keyword>
<sequence>MFSFPEVKEVTRRTSGGTEFTILVCEDHHLEECPYCCMSFVEPNREAKEEAEEQDRVERSLRCDAPGCSKKGTQKCRSCKEARYCSKECQVSHWSVHKEACKKVKETGLQVNIGMLGEDKIVDVYPIGTRIAIWGLQEQEGHIRKFNVGRGPFKDPLYCVKREGFRKYRDQFDDPSFSCHYLVGMTDGSNEVLEASDVHNSWIAVNQHGVPLHIVEEEKNQTLPSIPEGGIRFPSTPRVLLVSVGVQECFHAEAIRAGIREEHPSIEVDSVDFDRPEVIERVLSGKYSCVVLVGVGQAGPGDMKRYYHLDLRHVLSAWVGAGGVLLLPRGEGCVGKILSDWFGLQWKNSAYQRSDRMGRKRECRSVSPDLLGSFPSSMTVKACFFSGVAREHQVFAETRDRCAVAVAPVGNGKVCLLGDVNASRETVAVVCALAARQNEEAH</sequence>
<gene>
    <name evidence="6" type="ORF">Cvel_8955</name>
</gene>
<keyword evidence="1" id="KW-0479">Metal-binding</keyword>
<evidence type="ECO:0000256" key="3">
    <source>
        <dbReference type="ARBA" id="ARBA00022833"/>
    </source>
</evidence>
<dbReference type="AlphaFoldDB" id="A0A0G4HVX9"/>
<dbReference type="SUPFAM" id="SSF144232">
    <property type="entry name" value="HIT/MYND zinc finger-like"/>
    <property type="match status" value="1"/>
</dbReference>
<reference evidence="6" key="1">
    <citation type="submission" date="2014-11" db="EMBL/GenBank/DDBJ databases">
        <authorList>
            <person name="Otto D Thomas"/>
            <person name="Naeem Raeece"/>
        </authorList>
    </citation>
    <scope>NUCLEOTIDE SEQUENCE</scope>
</reference>
<dbReference type="EMBL" id="CDMZ01004103">
    <property type="protein sequence ID" value="CEM48648.1"/>
    <property type="molecule type" value="Genomic_DNA"/>
</dbReference>
<name>A0A0G4HVX9_9ALVE</name>
<dbReference type="VEuPathDB" id="CryptoDB:Cvel_8955"/>
<feature type="domain" description="MYND-type" evidence="5">
    <location>
        <begin position="65"/>
        <end position="101"/>
    </location>
</feature>
<evidence type="ECO:0000259" key="5">
    <source>
        <dbReference type="PROSITE" id="PS50865"/>
    </source>
</evidence>
<dbReference type="Pfam" id="PF01753">
    <property type="entry name" value="zf-MYND"/>
    <property type="match status" value="1"/>
</dbReference>
<protein>
    <recommendedName>
        <fullName evidence="5">MYND-type domain-containing protein</fullName>
    </recommendedName>
</protein>
<organism evidence="6">
    <name type="scientific">Chromera velia CCMP2878</name>
    <dbReference type="NCBI Taxonomy" id="1169474"/>
    <lineage>
        <taxon>Eukaryota</taxon>
        <taxon>Sar</taxon>
        <taxon>Alveolata</taxon>
        <taxon>Colpodellida</taxon>
        <taxon>Chromeraceae</taxon>
        <taxon>Chromera</taxon>
    </lineage>
</organism>
<evidence type="ECO:0000256" key="1">
    <source>
        <dbReference type="ARBA" id="ARBA00022723"/>
    </source>
</evidence>
<evidence type="ECO:0000256" key="4">
    <source>
        <dbReference type="PROSITE-ProRule" id="PRU00134"/>
    </source>
</evidence>
<keyword evidence="2 4" id="KW-0863">Zinc-finger</keyword>
<dbReference type="GO" id="GO:0008270">
    <property type="term" value="F:zinc ion binding"/>
    <property type="evidence" value="ECO:0007669"/>
    <property type="project" value="UniProtKB-KW"/>
</dbReference>